<name>A0A5C1E678_9RHOO</name>
<protein>
    <submittedName>
        <fullName evidence="2">Hydrogenase assembly chaperon</fullName>
    </submittedName>
</protein>
<evidence type="ECO:0000256" key="1">
    <source>
        <dbReference type="ARBA" id="ARBA00006018"/>
    </source>
</evidence>
<dbReference type="AlphaFoldDB" id="A0A5C1E678"/>
<organism evidence="2 3">
    <name type="scientific">Oryzomicrobium terrae</name>
    <dbReference type="NCBI Taxonomy" id="1735038"/>
    <lineage>
        <taxon>Bacteria</taxon>
        <taxon>Pseudomonadati</taxon>
        <taxon>Pseudomonadota</taxon>
        <taxon>Betaproteobacteria</taxon>
        <taxon>Rhodocyclales</taxon>
        <taxon>Rhodocyclaceae</taxon>
        <taxon>Oryzomicrobium</taxon>
    </lineage>
</organism>
<dbReference type="KEGG" id="otr:OTERR_09450"/>
<dbReference type="Proteomes" id="UP000323671">
    <property type="component" value="Chromosome"/>
</dbReference>
<dbReference type="RefSeq" id="WP_149425022.1">
    <property type="nucleotide sequence ID" value="NZ_CP022579.1"/>
</dbReference>
<proteinExistence type="inferred from homology"/>
<dbReference type="Pfam" id="PF01455">
    <property type="entry name" value="HupF_HypC"/>
    <property type="match status" value="1"/>
</dbReference>
<dbReference type="GO" id="GO:0051604">
    <property type="term" value="P:protein maturation"/>
    <property type="evidence" value="ECO:0007669"/>
    <property type="project" value="TreeGrafter"/>
</dbReference>
<dbReference type="SUPFAM" id="SSF159127">
    <property type="entry name" value="HupF/HypC-like"/>
    <property type="match status" value="1"/>
</dbReference>
<accession>A0A5C1E678</accession>
<sequence>MCLAIPAKIVDLLPDDGARIELGGVRKEISLALVEGVAVGDYVIVHVGYALTRLDPDEAEKTLALFAELDDEQRQEALAASLANA</sequence>
<dbReference type="PANTHER" id="PTHR35177:SF2">
    <property type="entry name" value="HYDROGENASE MATURATION FACTOR HYBG"/>
    <property type="match status" value="1"/>
</dbReference>
<dbReference type="InterPro" id="IPR019812">
    <property type="entry name" value="Hydgase_assmbl_chp_CS"/>
</dbReference>
<dbReference type="PRINTS" id="PR00445">
    <property type="entry name" value="HUPFHYPC"/>
</dbReference>
<keyword evidence="3" id="KW-1185">Reference proteome</keyword>
<evidence type="ECO:0000313" key="3">
    <source>
        <dbReference type="Proteomes" id="UP000323671"/>
    </source>
</evidence>
<comment type="similarity">
    <text evidence="1">Belongs to the HupF/HypC family.</text>
</comment>
<dbReference type="GO" id="GO:0005506">
    <property type="term" value="F:iron ion binding"/>
    <property type="evidence" value="ECO:0007669"/>
    <property type="project" value="TreeGrafter"/>
</dbReference>
<dbReference type="InterPro" id="IPR001109">
    <property type="entry name" value="Hydrogenase_HupF/HypC"/>
</dbReference>
<dbReference type="EMBL" id="CP022579">
    <property type="protein sequence ID" value="QEL64421.1"/>
    <property type="molecule type" value="Genomic_DNA"/>
</dbReference>
<dbReference type="NCBIfam" id="TIGR00074">
    <property type="entry name" value="hypC_hupF"/>
    <property type="match status" value="1"/>
</dbReference>
<dbReference type="FunFam" id="2.30.30.140:FF:000022">
    <property type="entry name" value="Hydrogenase assembly chaperone HybG"/>
    <property type="match status" value="1"/>
</dbReference>
<dbReference type="Gene3D" id="2.30.30.140">
    <property type="match status" value="1"/>
</dbReference>
<dbReference type="PANTHER" id="PTHR35177">
    <property type="entry name" value="HYDROGENASE MATURATION FACTOR HYBG"/>
    <property type="match status" value="1"/>
</dbReference>
<evidence type="ECO:0000313" key="2">
    <source>
        <dbReference type="EMBL" id="QEL64421.1"/>
    </source>
</evidence>
<reference evidence="2 3" key="1">
    <citation type="submission" date="2017-07" db="EMBL/GenBank/DDBJ databases">
        <title>Complete genome sequence of Oryzomicrobium terrae TPP412.</title>
        <authorList>
            <person name="Chiu L.-W."/>
            <person name="Lo K.-J."/>
            <person name="Tsai Y.-M."/>
            <person name="Lin S.-S."/>
            <person name="Kuo C.-H."/>
            <person name="Liu C.-T."/>
        </authorList>
    </citation>
    <scope>NUCLEOTIDE SEQUENCE [LARGE SCALE GENOMIC DNA]</scope>
    <source>
        <strain evidence="2 3">TPP412</strain>
    </source>
</reference>
<gene>
    <name evidence="2" type="primary">hypC</name>
    <name evidence="2" type="ORF">OTERR_09450</name>
</gene>
<dbReference type="PROSITE" id="PS01097">
    <property type="entry name" value="HUPF_HYPC"/>
    <property type="match status" value="1"/>
</dbReference>
<dbReference type="GO" id="GO:1902670">
    <property type="term" value="F:carbon dioxide binding"/>
    <property type="evidence" value="ECO:0007669"/>
    <property type="project" value="TreeGrafter"/>
</dbReference>